<dbReference type="PANTHER" id="PTHR46119:SF12">
    <property type="entry name" value="PROTEIN SODIUM POTASSIUM ROOT DEFECTIVE 3"/>
    <property type="match status" value="1"/>
</dbReference>
<dbReference type="Gene3D" id="3.30.70.100">
    <property type="match status" value="1"/>
</dbReference>
<keyword evidence="5" id="KW-1185">Reference proteome</keyword>
<proteinExistence type="predicted"/>
<dbReference type="SUPFAM" id="SSF55008">
    <property type="entry name" value="HMA, heavy metal-associated domain"/>
    <property type="match status" value="1"/>
</dbReference>
<evidence type="ECO:0000259" key="3">
    <source>
        <dbReference type="PROSITE" id="PS50846"/>
    </source>
</evidence>
<dbReference type="InterPro" id="IPR044526">
    <property type="entry name" value="NAKR1-3"/>
</dbReference>
<accession>A0ABD1HQB1</accession>
<feature type="region of interest" description="Disordered" evidence="2">
    <location>
        <begin position="231"/>
        <end position="263"/>
    </location>
</feature>
<dbReference type="AlphaFoldDB" id="A0ABD1HQB1"/>
<comment type="subcellular location">
    <subcellularLocation>
        <location evidence="1">Membrane</location>
        <topology evidence="1">Peripheral membrane protein</topology>
    </subcellularLocation>
</comment>
<evidence type="ECO:0000313" key="4">
    <source>
        <dbReference type="EMBL" id="KAL1558636.1"/>
    </source>
</evidence>
<dbReference type="InterPro" id="IPR036163">
    <property type="entry name" value="HMA_dom_sf"/>
</dbReference>
<organism evidence="4 5">
    <name type="scientific">Salvia divinorum</name>
    <name type="common">Maria pastora</name>
    <name type="synonym">Diviner's sage</name>
    <dbReference type="NCBI Taxonomy" id="28513"/>
    <lineage>
        <taxon>Eukaryota</taxon>
        <taxon>Viridiplantae</taxon>
        <taxon>Streptophyta</taxon>
        <taxon>Embryophyta</taxon>
        <taxon>Tracheophyta</taxon>
        <taxon>Spermatophyta</taxon>
        <taxon>Magnoliopsida</taxon>
        <taxon>eudicotyledons</taxon>
        <taxon>Gunneridae</taxon>
        <taxon>Pentapetalae</taxon>
        <taxon>asterids</taxon>
        <taxon>lamiids</taxon>
        <taxon>Lamiales</taxon>
        <taxon>Lamiaceae</taxon>
        <taxon>Nepetoideae</taxon>
        <taxon>Mentheae</taxon>
        <taxon>Salviinae</taxon>
        <taxon>Salvia</taxon>
        <taxon>Salvia subgen. Calosphace</taxon>
    </lineage>
</organism>
<evidence type="ECO:0000313" key="5">
    <source>
        <dbReference type="Proteomes" id="UP001567538"/>
    </source>
</evidence>
<sequence>MKSIEVFCASPASTAICSSTDHRTIIRHGMRSVHRLGETPRSRRSNAAPCSSHLPFEPSTKSAKDGDILRRKSSADVYDLASRRLLSNKPFLDFISDSQTAMVPSQPLVRDSNCDDKRLNLDSFRSLSARAHESPVFKPSSTDSAAAGKLIDHLNAHRSSFTPSIRHQVVELRVSIHCKGCEGKLRKHISRMEGVTSFSIDLETKKVTVIGRVTPLGVLSSISKVKNAQFWPSPASSSSSSSLSPLPSPRVTNLMSPRVSVTR</sequence>
<name>A0ABD1HQB1_SALDI</name>
<dbReference type="GO" id="GO:0016020">
    <property type="term" value="C:membrane"/>
    <property type="evidence" value="ECO:0007669"/>
    <property type="project" value="UniProtKB-SubCell"/>
</dbReference>
<dbReference type="PROSITE" id="PS50846">
    <property type="entry name" value="HMA_2"/>
    <property type="match status" value="1"/>
</dbReference>
<feature type="compositionally biased region" description="Low complexity" evidence="2">
    <location>
        <begin position="232"/>
        <end position="245"/>
    </location>
</feature>
<dbReference type="Pfam" id="PF00403">
    <property type="entry name" value="HMA"/>
    <property type="match status" value="1"/>
</dbReference>
<protein>
    <submittedName>
        <fullName evidence="4">Protein SODIUM POTASSIUM ROOT DEFECTIVE 2-like</fullName>
    </submittedName>
</protein>
<dbReference type="CDD" id="cd00371">
    <property type="entry name" value="HMA"/>
    <property type="match status" value="1"/>
</dbReference>
<comment type="caution">
    <text evidence="4">The sequence shown here is derived from an EMBL/GenBank/DDBJ whole genome shotgun (WGS) entry which is preliminary data.</text>
</comment>
<dbReference type="Proteomes" id="UP001567538">
    <property type="component" value="Unassembled WGS sequence"/>
</dbReference>
<dbReference type="EMBL" id="JBEAFC010000004">
    <property type="protein sequence ID" value="KAL1558636.1"/>
    <property type="molecule type" value="Genomic_DNA"/>
</dbReference>
<feature type="domain" description="HMA" evidence="3">
    <location>
        <begin position="167"/>
        <end position="233"/>
    </location>
</feature>
<evidence type="ECO:0000256" key="1">
    <source>
        <dbReference type="ARBA" id="ARBA00004170"/>
    </source>
</evidence>
<feature type="region of interest" description="Disordered" evidence="2">
    <location>
        <begin position="32"/>
        <end position="67"/>
    </location>
</feature>
<evidence type="ECO:0000256" key="2">
    <source>
        <dbReference type="SAM" id="MobiDB-lite"/>
    </source>
</evidence>
<dbReference type="GO" id="GO:0009626">
    <property type="term" value="P:plant-type hypersensitive response"/>
    <property type="evidence" value="ECO:0007669"/>
    <property type="project" value="UniProtKB-KW"/>
</dbReference>
<dbReference type="InterPro" id="IPR006121">
    <property type="entry name" value="HMA_dom"/>
</dbReference>
<reference evidence="4 5" key="1">
    <citation type="submission" date="2024-06" db="EMBL/GenBank/DDBJ databases">
        <title>A chromosome level genome sequence of Diviner's sage (Salvia divinorum).</title>
        <authorList>
            <person name="Ford S.A."/>
            <person name="Ro D.-K."/>
            <person name="Ness R.W."/>
            <person name="Phillips M.A."/>
        </authorList>
    </citation>
    <scope>NUCLEOTIDE SEQUENCE [LARGE SCALE GENOMIC DNA]</scope>
    <source>
        <strain evidence="4">SAF-2024a</strain>
        <tissue evidence="4">Leaf</tissue>
    </source>
</reference>
<gene>
    <name evidence="4" type="ORF">AAHA92_09078</name>
</gene>
<feature type="compositionally biased region" description="Polar residues" evidence="2">
    <location>
        <begin position="250"/>
        <end position="263"/>
    </location>
</feature>
<dbReference type="PANTHER" id="PTHR46119">
    <property type="entry name" value="OS08G0405700 PROTEIN"/>
    <property type="match status" value="1"/>
</dbReference>